<comment type="caution">
    <text evidence="2">The sequence shown here is derived from an EMBL/GenBank/DDBJ whole genome shotgun (WGS) entry which is preliminary data.</text>
</comment>
<accession>A0A940MUH8</accession>
<dbReference type="RefSeq" id="WP_209362294.1">
    <property type="nucleotide sequence ID" value="NZ_JAGISH010000010.1"/>
</dbReference>
<dbReference type="AlphaFoldDB" id="A0A940MUH8"/>
<dbReference type="Pfam" id="PF06568">
    <property type="entry name" value="YjiS-like"/>
    <property type="match status" value="1"/>
</dbReference>
<dbReference type="InterPro" id="IPR009506">
    <property type="entry name" value="YjiS-like"/>
</dbReference>
<sequence>MAHATEFTTEAQTALGNRFSGLIAAFQARRARRKVFTQTFRELSALSNRELADLGLSRGEIRRVSYQAASEI</sequence>
<evidence type="ECO:0000259" key="1">
    <source>
        <dbReference type="Pfam" id="PF06568"/>
    </source>
</evidence>
<keyword evidence="3" id="KW-1185">Reference proteome</keyword>
<dbReference type="Proteomes" id="UP000675940">
    <property type="component" value="Unassembled WGS sequence"/>
</dbReference>
<protein>
    <submittedName>
        <fullName evidence="2">DUF1127 domain-containing protein</fullName>
    </submittedName>
</protein>
<feature type="domain" description="YjiS-like" evidence="1">
    <location>
        <begin position="22"/>
        <end position="62"/>
    </location>
</feature>
<evidence type="ECO:0000313" key="3">
    <source>
        <dbReference type="Proteomes" id="UP000675940"/>
    </source>
</evidence>
<organism evidence="2 3">
    <name type="scientific">Sagittula salina</name>
    <dbReference type="NCBI Taxonomy" id="2820268"/>
    <lineage>
        <taxon>Bacteria</taxon>
        <taxon>Pseudomonadati</taxon>
        <taxon>Pseudomonadota</taxon>
        <taxon>Alphaproteobacteria</taxon>
        <taxon>Rhodobacterales</taxon>
        <taxon>Roseobacteraceae</taxon>
        <taxon>Sagittula</taxon>
    </lineage>
</organism>
<evidence type="ECO:0000313" key="2">
    <source>
        <dbReference type="EMBL" id="MBP0484182.1"/>
    </source>
</evidence>
<dbReference type="EMBL" id="JAGISH010000010">
    <property type="protein sequence ID" value="MBP0484182.1"/>
    <property type="molecule type" value="Genomic_DNA"/>
</dbReference>
<proteinExistence type="predicted"/>
<gene>
    <name evidence="2" type="ORF">J5474_17025</name>
</gene>
<reference evidence="2" key="1">
    <citation type="submission" date="2021-03" db="EMBL/GenBank/DDBJ databases">
        <title>Sagittula salina sp. nov. strain M10.9X isolated from the marine waste.</title>
        <authorList>
            <person name="Satari L."/>
            <person name="Molina-Menor E."/>
            <person name="Vidal-Verdu A."/>
            <person name="Pascual J."/>
            <person name="Pereto J."/>
            <person name="Porcar M."/>
        </authorList>
    </citation>
    <scope>NUCLEOTIDE SEQUENCE</scope>
    <source>
        <strain evidence="2">M10.9X</strain>
    </source>
</reference>
<name>A0A940MUH8_9RHOB</name>